<dbReference type="PANTHER" id="PTHR22911:SF79">
    <property type="entry name" value="MOBA-LIKE NTP TRANSFERASE DOMAIN-CONTAINING PROTEIN"/>
    <property type="match status" value="1"/>
</dbReference>
<feature type="domain" description="EamA" evidence="3">
    <location>
        <begin position="150"/>
        <end position="283"/>
    </location>
</feature>
<dbReference type="Pfam" id="PF00892">
    <property type="entry name" value="EamA"/>
    <property type="match status" value="2"/>
</dbReference>
<dbReference type="EMBL" id="AFZX01000097">
    <property type="protein sequence ID" value="EHL05464.1"/>
    <property type="molecule type" value="Genomic_DNA"/>
</dbReference>
<feature type="transmembrane region" description="Helical" evidence="2">
    <location>
        <begin position="34"/>
        <end position="54"/>
    </location>
</feature>
<comment type="caution">
    <text evidence="4">The sequence shown here is derived from an EMBL/GenBank/DDBJ whole genome shotgun (WGS) entry which is preliminary data.</text>
</comment>
<dbReference type="SUPFAM" id="SSF103481">
    <property type="entry name" value="Multidrug resistance efflux transporter EmrE"/>
    <property type="match status" value="2"/>
</dbReference>
<sequence>MKNGYVLIILAALGFAALPIFIKYGYNVGLTTEVMLFLRFLIASILLSFIMLVSGRKGFKLNKSSLPKLVLHGLVFFGSSYCYVLAIKHMSATVTNILLYTYPLMVVVMATMIFKEKISLVKTITLLISFLGCLMVIDIINTSAHQISMLGVLYGIGSAVFYAVYNINGQYLSKTLEPVTISTYTSVVCLLATMVVYPPVNLFAGHSFQAMWIVGLGTAIFSTIIPLFCYQKGVSLLGASQASILSNIEPVIATVLAFLILGEKLSSLQLSGAFLIILGGLLLKLDKGKQPSTLSS</sequence>
<feature type="transmembrane region" description="Helical" evidence="2">
    <location>
        <begin position="242"/>
        <end position="261"/>
    </location>
</feature>
<protein>
    <submittedName>
        <fullName evidence="4">Putative membrane protein</fullName>
    </submittedName>
</protein>
<dbReference type="RefSeq" id="WP_005814694.1">
    <property type="nucleotide sequence ID" value="NZ_JH414483.1"/>
</dbReference>
<evidence type="ECO:0000259" key="3">
    <source>
        <dbReference type="Pfam" id="PF00892"/>
    </source>
</evidence>
<dbReference type="Proteomes" id="UP000004416">
    <property type="component" value="Unassembled WGS sequence"/>
</dbReference>
<keyword evidence="2" id="KW-0812">Transmembrane</keyword>
<reference evidence="4 5" key="1">
    <citation type="submission" date="2011-08" db="EMBL/GenBank/DDBJ databases">
        <authorList>
            <person name="Weinstock G."/>
            <person name="Sodergren E."/>
            <person name="Clifton S."/>
            <person name="Fulton L."/>
            <person name="Fulton B."/>
            <person name="Courtney L."/>
            <person name="Fronick C."/>
            <person name="Harrison M."/>
            <person name="Strong C."/>
            <person name="Farmer C."/>
            <person name="Delahaunty K."/>
            <person name="Markovic C."/>
            <person name="Hall O."/>
            <person name="Minx P."/>
            <person name="Tomlinson C."/>
            <person name="Mitreva M."/>
            <person name="Hou S."/>
            <person name="Chen J."/>
            <person name="Wollam A."/>
            <person name="Pepin K.H."/>
            <person name="Johnson M."/>
            <person name="Bhonagiri V."/>
            <person name="Zhang X."/>
            <person name="Suruliraj S."/>
            <person name="Warren W."/>
            <person name="Chinwalla A."/>
            <person name="Mardis E.R."/>
            <person name="Wilson R.K."/>
        </authorList>
    </citation>
    <scope>NUCLEOTIDE SEQUENCE [LARGE SCALE GENOMIC DNA]</scope>
    <source>
        <strain evidence="4 5">DP7</strain>
    </source>
</reference>
<evidence type="ECO:0000256" key="1">
    <source>
        <dbReference type="ARBA" id="ARBA00007362"/>
    </source>
</evidence>
<feature type="transmembrane region" description="Helical" evidence="2">
    <location>
        <begin position="5"/>
        <end position="22"/>
    </location>
</feature>
<evidence type="ECO:0000313" key="4">
    <source>
        <dbReference type="EMBL" id="EHL05464.1"/>
    </source>
</evidence>
<dbReference type="PANTHER" id="PTHR22911">
    <property type="entry name" value="ACYL-MALONYL CONDENSING ENZYME-RELATED"/>
    <property type="match status" value="1"/>
</dbReference>
<evidence type="ECO:0000256" key="2">
    <source>
        <dbReference type="SAM" id="Phobius"/>
    </source>
</evidence>
<feature type="transmembrane region" description="Helical" evidence="2">
    <location>
        <begin position="267"/>
        <end position="285"/>
    </location>
</feature>
<dbReference type="AlphaFoldDB" id="G9XS65"/>
<evidence type="ECO:0000313" key="5">
    <source>
        <dbReference type="Proteomes" id="UP000004416"/>
    </source>
</evidence>
<feature type="transmembrane region" description="Helical" evidence="2">
    <location>
        <begin position="93"/>
        <end position="113"/>
    </location>
</feature>
<keyword evidence="2" id="KW-1133">Transmembrane helix</keyword>
<feature type="transmembrane region" description="Helical" evidence="2">
    <location>
        <begin position="146"/>
        <end position="167"/>
    </location>
</feature>
<gene>
    <name evidence="4" type="ORF">HMPREF0322_03814</name>
</gene>
<dbReference type="Gene3D" id="1.10.3730.20">
    <property type="match status" value="1"/>
</dbReference>
<name>G9XS65_DESHA</name>
<dbReference type="PATRIC" id="fig|537010.4.peg.3568"/>
<comment type="similarity">
    <text evidence="1">Belongs to the EamA transporter family.</text>
</comment>
<feature type="transmembrane region" description="Helical" evidence="2">
    <location>
        <begin position="179"/>
        <end position="198"/>
    </location>
</feature>
<dbReference type="HOGENOM" id="CLU_033863_9_3_9"/>
<feature type="transmembrane region" description="Helical" evidence="2">
    <location>
        <begin position="210"/>
        <end position="230"/>
    </location>
</feature>
<feature type="transmembrane region" description="Helical" evidence="2">
    <location>
        <begin position="120"/>
        <end position="140"/>
    </location>
</feature>
<dbReference type="InterPro" id="IPR037185">
    <property type="entry name" value="EmrE-like"/>
</dbReference>
<dbReference type="GO" id="GO:0016020">
    <property type="term" value="C:membrane"/>
    <property type="evidence" value="ECO:0007669"/>
    <property type="project" value="InterPro"/>
</dbReference>
<feature type="transmembrane region" description="Helical" evidence="2">
    <location>
        <begin position="66"/>
        <end position="87"/>
    </location>
</feature>
<feature type="domain" description="EamA" evidence="3">
    <location>
        <begin position="3"/>
        <end position="137"/>
    </location>
</feature>
<proteinExistence type="inferred from homology"/>
<dbReference type="InterPro" id="IPR000620">
    <property type="entry name" value="EamA_dom"/>
</dbReference>
<accession>G9XS65</accession>
<organism evidence="4 5">
    <name type="scientific">Desulfitobacterium hafniense DP7</name>
    <dbReference type="NCBI Taxonomy" id="537010"/>
    <lineage>
        <taxon>Bacteria</taxon>
        <taxon>Bacillati</taxon>
        <taxon>Bacillota</taxon>
        <taxon>Clostridia</taxon>
        <taxon>Eubacteriales</taxon>
        <taxon>Desulfitobacteriaceae</taxon>
        <taxon>Desulfitobacterium</taxon>
    </lineage>
</organism>
<keyword evidence="2" id="KW-0472">Membrane</keyword>